<proteinExistence type="predicted"/>
<organism evidence="1 2">
    <name type="scientific">Parathielavia hyrcaniae</name>
    <dbReference type="NCBI Taxonomy" id="113614"/>
    <lineage>
        <taxon>Eukaryota</taxon>
        <taxon>Fungi</taxon>
        <taxon>Dikarya</taxon>
        <taxon>Ascomycota</taxon>
        <taxon>Pezizomycotina</taxon>
        <taxon>Sordariomycetes</taxon>
        <taxon>Sordariomycetidae</taxon>
        <taxon>Sordariales</taxon>
        <taxon>Chaetomiaceae</taxon>
        <taxon>Parathielavia</taxon>
    </lineage>
</organism>
<dbReference type="Proteomes" id="UP001305647">
    <property type="component" value="Unassembled WGS sequence"/>
</dbReference>
<accession>A0AAN6T118</accession>
<dbReference type="EMBL" id="MU863641">
    <property type="protein sequence ID" value="KAK4100346.1"/>
    <property type="molecule type" value="Genomic_DNA"/>
</dbReference>
<dbReference type="AlphaFoldDB" id="A0AAN6T118"/>
<sequence length="153" mass="17538">MQCRSTHIIPRHALARPPYWVLNPVRRTFWPAARRVAVVCLRLNPSRQPKITLAQAASQTSPKSALFRWRPFSQPGIPYACRSAGQQVRPSLALLPFLAHLISRDRLLCHARQHDQAATLWVHRRIRRTRMGASRKKRMPREIEIGLAACAGR</sequence>
<evidence type="ECO:0000313" key="1">
    <source>
        <dbReference type="EMBL" id="KAK4100346.1"/>
    </source>
</evidence>
<protein>
    <submittedName>
        <fullName evidence="1">Uncharacterized protein</fullName>
    </submittedName>
</protein>
<gene>
    <name evidence="1" type="ORF">N658DRAFT_100981</name>
</gene>
<reference evidence="1" key="1">
    <citation type="journal article" date="2023" name="Mol. Phylogenet. Evol.">
        <title>Genome-scale phylogeny and comparative genomics of the fungal order Sordariales.</title>
        <authorList>
            <person name="Hensen N."/>
            <person name="Bonometti L."/>
            <person name="Westerberg I."/>
            <person name="Brannstrom I.O."/>
            <person name="Guillou S."/>
            <person name="Cros-Aarteil S."/>
            <person name="Calhoun S."/>
            <person name="Haridas S."/>
            <person name="Kuo A."/>
            <person name="Mondo S."/>
            <person name="Pangilinan J."/>
            <person name="Riley R."/>
            <person name="LaButti K."/>
            <person name="Andreopoulos B."/>
            <person name="Lipzen A."/>
            <person name="Chen C."/>
            <person name="Yan M."/>
            <person name="Daum C."/>
            <person name="Ng V."/>
            <person name="Clum A."/>
            <person name="Steindorff A."/>
            <person name="Ohm R.A."/>
            <person name="Martin F."/>
            <person name="Silar P."/>
            <person name="Natvig D.O."/>
            <person name="Lalanne C."/>
            <person name="Gautier V."/>
            <person name="Ament-Velasquez S.L."/>
            <person name="Kruys A."/>
            <person name="Hutchinson M.I."/>
            <person name="Powell A.J."/>
            <person name="Barry K."/>
            <person name="Miller A.N."/>
            <person name="Grigoriev I.V."/>
            <person name="Debuchy R."/>
            <person name="Gladieux P."/>
            <person name="Hiltunen Thoren M."/>
            <person name="Johannesson H."/>
        </authorList>
    </citation>
    <scope>NUCLEOTIDE SEQUENCE</scope>
    <source>
        <strain evidence="1">CBS 757.83</strain>
    </source>
</reference>
<name>A0AAN6T118_9PEZI</name>
<evidence type="ECO:0000313" key="2">
    <source>
        <dbReference type="Proteomes" id="UP001305647"/>
    </source>
</evidence>
<reference evidence="1" key="2">
    <citation type="submission" date="2023-05" db="EMBL/GenBank/DDBJ databases">
        <authorList>
            <consortium name="Lawrence Berkeley National Laboratory"/>
            <person name="Steindorff A."/>
            <person name="Hensen N."/>
            <person name="Bonometti L."/>
            <person name="Westerberg I."/>
            <person name="Brannstrom I.O."/>
            <person name="Guillou S."/>
            <person name="Cros-Aarteil S."/>
            <person name="Calhoun S."/>
            <person name="Haridas S."/>
            <person name="Kuo A."/>
            <person name="Mondo S."/>
            <person name="Pangilinan J."/>
            <person name="Riley R."/>
            <person name="Labutti K."/>
            <person name="Andreopoulos B."/>
            <person name="Lipzen A."/>
            <person name="Chen C."/>
            <person name="Yanf M."/>
            <person name="Daum C."/>
            <person name="Ng V."/>
            <person name="Clum A."/>
            <person name="Ohm R."/>
            <person name="Martin F."/>
            <person name="Silar P."/>
            <person name="Natvig D."/>
            <person name="Lalanne C."/>
            <person name="Gautier V."/>
            <person name="Ament-Velasquez S.L."/>
            <person name="Kruys A."/>
            <person name="Hutchinson M.I."/>
            <person name="Powell A.J."/>
            <person name="Barry K."/>
            <person name="Miller A.N."/>
            <person name="Grigoriev I.V."/>
            <person name="Debuchy R."/>
            <person name="Gladieux P."/>
            <person name="Thoren M.H."/>
            <person name="Johannesson H."/>
        </authorList>
    </citation>
    <scope>NUCLEOTIDE SEQUENCE</scope>
    <source>
        <strain evidence="1">CBS 757.83</strain>
    </source>
</reference>
<keyword evidence="2" id="KW-1185">Reference proteome</keyword>
<comment type="caution">
    <text evidence="1">The sequence shown here is derived from an EMBL/GenBank/DDBJ whole genome shotgun (WGS) entry which is preliminary data.</text>
</comment>